<dbReference type="EMBL" id="DTFF01000059">
    <property type="protein sequence ID" value="HGI88087.1"/>
    <property type="molecule type" value="Genomic_DNA"/>
</dbReference>
<dbReference type="AlphaFoldDB" id="A0A7C4FI02"/>
<accession>A0A7C4FI02</accession>
<reference evidence="1" key="1">
    <citation type="journal article" date="2020" name="mSystems">
        <title>Genome- and Community-Level Interaction Insights into Carbon Utilization and Element Cycling Functions of Hydrothermarchaeota in Hydrothermal Sediment.</title>
        <authorList>
            <person name="Zhou Z."/>
            <person name="Liu Y."/>
            <person name="Xu W."/>
            <person name="Pan J."/>
            <person name="Luo Z.H."/>
            <person name="Li M."/>
        </authorList>
    </citation>
    <scope>NUCLEOTIDE SEQUENCE [LARGE SCALE GENOMIC DNA]</scope>
    <source>
        <strain evidence="1">SpSt-732</strain>
    </source>
</reference>
<name>A0A7C4FI02_9CREN</name>
<protein>
    <submittedName>
        <fullName evidence="1">Uncharacterized protein</fullName>
    </submittedName>
</protein>
<proteinExistence type="predicted"/>
<comment type="caution">
    <text evidence="1">The sequence shown here is derived from an EMBL/GenBank/DDBJ whole genome shotgun (WGS) entry which is preliminary data.</text>
</comment>
<sequence length="175" mass="18748">MEKKHLALIAIAIAVSMLIPIATQVYAQSSNRATLSTALPPHKLCNVTKVWIPFAWRLRLKGGFSWGIKGLEVVVSDEYKQRVLSILQSDPDVAELLSQGYNITYIKPVISVIVGGDGTVMFKATKAVVLLSNGGRGRAIVYVDVEGGRVLTICKCEVIVKSSAAPTPPTPSTSA</sequence>
<organism evidence="1">
    <name type="scientific">Ignisphaera aggregans</name>
    <dbReference type="NCBI Taxonomy" id="334771"/>
    <lineage>
        <taxon>Archaea</taxon>
        <taxon>Thermoproteota</taxon>
        <taxon>Thermoprotei</taxon>
        <taxon>Desulfurococcales</taxon>
        <taxon>Desulfurococcaceae</taxon>
        <taxon>Ignisphaera</taxon>
    </lineage>
</organism>
<evidence type="ECO:0000313" key="1">
    <source>
        <dbReference type="EMBL" id="HGI88087.1"/>
    </source>
</evidence>
<gene>
    <name evidence="1" type="ORF">ENV14_06860</name>
</gene>